<gene>
    <name evidence="3" type="ORF">KAM343_27580</name>
</gene>
<feature type="domain" description="APS kinase" evidence="2">
    <location>
        <begin position="8"/>
        <end position="39"/>
    </location>
</feature>
<dbReference type="Gene3D" id="3.40.50.300">
    <property type="entry name" value="P-loop containing nucleotide triphosphate hydrolases"/>
    <property type="match status" value="1"/>
</dbReference>
<dbReference type="EMBL" id="BPNI01000057">
    <property type="protein sequence ID" value="GJA41962.1"/>
    <property type="molecule type" value="Genomic_DNA"/>
</dbReference>
<reference evidence="3" key="1">
    <citation type="submission" date="2021-07" db="EMBL/GenBank/DDBJ databases">
        <title>Draft genome sequence of carbapenem-resistant Aeromonas spp. in Japan.</title>
        <authorList>
            <person name="Maehana S."/>
            <person name="Suzuki M."/>
            <person name="Kitasato H."/>
        </authorList>
    </citation>
    <scope>NUCLEOTIDE SEQUENCE</scope>
    <source>
        <strain evidence="3">KAM343</strain>
    </source>
</reference>
<dbReference type="PANTHER" id="PTHR42700">
    <property type="entry name" value="SULFATE ADENYLYLTRANSFERASE"/>
    <property type="match status" value="1"/>
</dbReference>
<comment type="caution">
    <text evidence="3">The sequence shown here is derived from an EMBL/GenBank/DDBJ whole genome shotgun (WGS) entry which is preliminary data.</text>
</comment>
<proteinExistence type="predicted"/>
<dbReference type="InterPro" id="IPR050512">
    <property type="entry name" value="Sulf_AdTrans/APS_kinase"/>
</dbReference>
<dbReference type="Proteomes" id="UP000886939">
    <property type="component" value="Unassembled WGS sequence"/>
</dbReference>
<protein>
    <recommendedName>
        <fullName evidence="2">APS kinase domain-containing protein</fullName>
    </recommendedName>
</protein>
<organism evidence="3 4">
    <name type="scientific">Aeromonas caviae</name>
    <name type="common">Aeromonas punctata</name>
    <dbReference type="NCBI Taxonomy" id="648"/>
    <lineage>
        <taxon>Bacteria</taxon>
        <taxon>Pseudomonadati</taxon>
        <taxon>Pseudomonadota</taxon>
        <taxon>Gammaproteobacteria</taxon>
        <taxon>Aeromonadales</taxon>
        <taxon>Aeromonadaceae</taxon>
        <taxon>Aeromonas</taxon>
    </lineage>
</organism>
<dbReference type="InterPro" id="IPR059117">
    <property type="entry name" value="APS_kinase_dom"/>
</dbReference>
<sequence>MHCSPLSQGAYKKARAGEIRNFTGIDSAYETPENPEIHLLNAGKPVDALVNELLTALRQGNYL</sequence>
<keyword evidence="1" id="KW-0808">Transferase</keyword>
<dbReference type="Pfam" id="PF01583">
    <property type="entry name" value="APS_kinase"/>
    <property type="match status" value="1"/>
</dbReference>
<dbReference type="GO" id="GO:0019379">
    <property type="term" value="P:sulfate assimilation, phosphoadenylyl sulfate reduction by phosphoadenylyl-sulfate reductase (thioredoxin)"/>
    <property type="evidence" value="ECO:0007669"/>
    <property type="project" value="TreeGrafter"/>
</dbReference>
<evidence type="ECO:0000313" key="4">
    <source>
        <dbReference type="Proteomes" id="UP000886939"/>
    </source>
</evidence>
<dbReference type="GO" id="GO:0010134">
    <property type="term" value="P:sulfate assimilation via adenylyl sulfate reduction"/>
    <property type="evidence" value="ECO:0007669"/>
    <property type="project" value="TreeGrafter"/>
</dbReference>
<dbReference type="InterPro" id="IPR027417">
    <property type="entry name" value="P-loop_NTPase"/>
</dbReference>
<dbReference type="AlphaFoldDB" id="A0AAV4YLD3"/>
<dbReference type="GO" id="GO:0004781">
    <property type="term" value="F:sulfate adenylyltransferase (ATP) activity"/>
    <property type="evidence" value="ECO:0007669"/>
    <property type="project" value="TreeGrafter"/>
</dbReference>
<dbReference type="PANTHER" id="PTHR42700:SF1">
    <property type="entry name" value="SULFATE ADENYLYLTRANSFERASE"/>
    <property type="match status" value="1"/>
</dbReference>
<dbReference type="GO" id="GO:0005737">
    <property type="term" value="C:cytoplasm"/>
    <property type="evidence" value="ECO:0007669"/>
    <property type="project" value="TreeGrafter"/>
</dbReference>
<evidence type="ECO:0000256" key="1">
    <source>
        <dbReference type="ARBA" id="ARBA00022679"/>
    </source>
</evidence>
<evidence type="ECO:0000259" key="2">
    <source>
        <dbReference type="Pfam" id="PF01583"/>
    </source>
</evidence>
<evidence type="ECO:0000313" key="3">
    <source>
        <dbReference type="EMBL" id="GJA41962.1"/>
    </source>
</evidence>
<name>A0AAV4YLD3_AERCA</name>
<accession>A0AAV4YLD3</accession>